<comment type="caution">
    <text evidence="2">The sequence shown here is derived from an EMBL/GenBank/DDBJ whole genome shotgun (WGS) entry which is preliminary data.</text>
</comment>
<feature type="compositionally biased region" description="Acidic residues" evidence="1">
    <location>
        <begin position="724"/>
        <end position="741"/>
    </location>
</feature>
<feature type="compositionally biased region" description="Pro residues" evidence="1">
    <location>
        <begin position="829"/>
        <end position="840"/>
    </location>
</feature>
<feature type="region of interest" description="Disordered" evidence="1">
    <location>
        <begin position="819"/>
        <end position="843"/>
    </location>
</feature>
<evidence type="ECO:0000256" key="1">
    <source>
        <dbReference type="SAM" id="MobiDB-lite"/>
    </source>
</evidence>
<keyword evidence="3" id="KW-1185">Reference proteome</keyword>
<feature type="region of interest" description="Disordered" evidence="1">
    <location>
        <begin position="202"/>
        <end position="232"/>
    </location>
</feature>
<feature type="compositionally biased region" description="Low complexity" evidence="1">
    <location>
        <begin position="222"/>
        <end position="232"/>
    </location>
</feature>
<evidence type="ECO:0000313" key="2">
    <source>
        <dbReference type="EMBL" id="KAF4612628.1"/>
    </source>
</evidence>
<gene>
    <name evidence="2" type="ORF">D9613_011800</name>
</gene>
<feature type="region of interest" description="Disordered" evidence="1">
    <location>
        <begin position="108"/>
        <end position="172"/>
    </location>
</feature>
<reference evidence="2 3" key="1">
    <citation type="submission" date="2019-12" db="EMBL/GenBank/DDBJ databases">
        <authorList>
            <person name="Floudas D."/>
            <person name="Bentzer J."/>
            <person name="Ahren D."/>
            <person name="Johansson T."/>
            <person name="Persson P."/>
            <person name="Tunlid A."/>
        </authorList>
    </citation>
    <scope>NUCLEOTIDE SEQUENCE [LARGE SCALE GENOMIC DNA]</scope>
    <source>
        <strain evidence="2 3">CBS 102.39</strain>
    </source>
</reference>
<feature type="region of interest" description="Disordered" evidence="1">
    <location>
        <begin position="645"/>
        <end position="680"/>
    </location>
</feature>
<dbReference type="EMBL" id="JAACJL010000047">
    <property type="protein sequence ID" value="KAF4612628.1"/>
    <property type="molecule type" value="Genomic_DNA"/>
</dbReference>
<accession>A0A8H4VJZ1</accession>
<protein>
    <submittedName>
        <fullName evidence="2">Uncharacterized protein</fullName>
    </submittedName>
</protein>
<sequence>MPVIGYAMFAALVSYLVLRFGRHLRSKYNSSQTRLPSVTPKAVSQRTSTSPSTLDAGHSTGWDWRKWTSSINLPRVPYWSKVPLAAEVVVGKAKAAATAKNLSVELLPTTGLPPPPSSLPSTSNTAHLVDVSTPTPSRPNTPFVPVTPSLTTGSTSNSFPSSPRTPSPSPFGHFNVPKAVFYPAPPHPSYPRPPSPHALLATTPPLKYPHRRSRSLGGVPVRRLSGNSSSGLRNSVDVEVEMEDVKVMSSSHLRGTSREHLLIDFTSSSSSDEDDAKVSPAASDIGVLPSGSNQVKATMVGRHVPLVDIGDSDDGLSTATAPYSGTADNATWKWFGPGVTQAKARGPIPTFTDTSLQEKPVFSRIEKLIDVDVPDEKPELVSGVPSRVSVPVFQAGNLIDRREETLVDVSDDNKYGDDILRFSSNKTAGPVPPLVDLRGNEARLVDIDDHPVVSKPHIEIPSLPSQVTVITTPVVVKSAFAQPHPLQGLPHVTTQSIKLQEVSSSETSLIQEDYLDKQPGQLEAAEEPSLLFLQSKGEATAEEEDVLAPATSLVDVSTESDSESVFEYPMAEATSPLSPLHVATQQEHMPIEVHDAQGSTTVTQDGWSWDEVDLEDPWGSSNLAKAPMPEVSTPDSDVFVYTGIDSVSPPAEASERDNTVDDDSMNKSPKLDVLDKSPGGKLFATVLPDDEEDVDGAVPALDLNCTVDPECLAEGPKSATDAASLEDDIDGEQKEDEGEEEITPKPTPASVQLELPELVVEVTPVIIVDPAAALLEVEEVADLSAAEYPDPELLPLPESPLAVTVADIPALLAAKKEVPDDKALSPSQTPTPPASPPPVSPLRFVQATPPIARLPSPRLLIVPSLLRAKDVDEKENQTPVAAKPAEEVASSLSAEVTSAESGIRRRVLAPVNSDGDEELKKEESISTPLTLVQEDAKDTDSSSAAFERPESLKLSVSLPGSFPEASVISAVSSAAPSTTIAARLAQTPDSLVPRPSVRAIVRSPVDIALAMQLRPGLGAGADPAWMVRFLMAMFGWLAVVVSQGGEY</sequence>
<feature type="region of interest" description="Disordered" evidence="1">
    <location>
        <begin position="31"/>
        <end position="57"/>
    </location>
</feature>
<feature type="compositionally biased region" description="Low complexity" evidence="1">
    <location>
        <begin position="151"/>
        <end position="162"/>
    </location>
</feature>
<evidence type="ECO:0000313" key="3">
    <source>
        <dbReference type="Proteomes" id="UP000521872"/>
    </source>
</evidence>
<name>A0A8H4VJZ1_9AGAR</name>
<dbReference type="Proteomes" id="UP000521872">
    <property type="component" value="Unassembled WGS sequence"/>
</dbReference>
<feature type="compositionally biased region" description="Polar residues" evidence="1">
    <location>
        <begin position="31"/>
        <end position="53"/>
    </location>
</feature>
<dbReference type="AlphaFoldDB" id="A0A8H4VJZ1"/>
<proteinExistence type="predicted"/>
<feature type="region of interest" description="Disordered" evidence="1">
    <location>
        <begin position="712"/>
        <end position="749"/>
    </location>
</feature>
<organism evidence="2 3">
    <name type="scientific">Agrocybe pediades</name>
    <dbReference type="NCBI Taxonomy" id="84607"/>
    <lineage>
        <taxon>Eukaryota</taxon>
        <taxon>Fungi</taxon>
        <taxon>Dikarya</taxon>
        <taxon>Basidiomycota</taxon>
        <taxon>Agaricomycotina</taxon>
        <taxon>Agaricomycetes</taxon>
        <taxon>Agaricomycetidae</taxon>
        <taxon>Agaricales</taxon>
        <taxon>Agaricineae</taxon>
        <taxon>Strophariaceae</taxon>
        <taxon>Agrocybe</taxon>
    </lineage>
</organism>